<keyword evidence="1" id="KW-0812">Transmembrane</keyword>
<evidence type="ECO:0000256" key="1">
    <source>
        <dbReference type="SAM" id="Phobius"/>
    </source>
</evidence>
<dbReference type="InParanoid" id="A0A0V0R975"/>
<comment type="caution">
    <text evidence="2">The sequence shown here is derived from an EMBL/GenBank/DDBJ whole genome shotgun (WGS) entry which is preliminary data.</text>
</comment>
<protein>
    <recommendedName>
        <fullName evidence="4">Cyclic nucleotide-binding protein</fullName>
    </recommendedName>
</protein>
<evidence type="ECO:0000313" key="2">
    <source>
        <dbReference type="EMBL" id="KRX11046.1"/>
    </source>
</evidence>
<evidence type="ECO:0008006" key="4">
    <source>
        <dbReference type="Google" id="ProtNLM"/>
    </source>
</evidence>
<keyword evidence="1" id="KW-1133">Transmembrane helix</keyword>
<organism evidence="2 3">
    <name type="scientific">Pseudocohnilembus persalinus</name>
    <name type="common">Ciliate</name>
    <dbReference type="NCBI Taxonomy" id="266149"/>
    <lineage>
        <taxon>Eukaryota</taxon>
        <taxon>Sar</taxon>
        <taxon>Alveolata</taxon>
        <taxon>Ciliophora</taxon>
        <taxon>Intramacronucleata</taxon>
        <taxon>Oligohymenophorea</taxon>
        <taxon>Scuticociliatia</taxon>
        <taxon>Philasterida</taxon>
        <taxon>Pseudocohnilembidae</taxon>
        <taxon>Pseudocohnilembus</taxon>
    </lineage>
</organism>
<accession>A0A0V0R975</accession>
<dbReference type="EMBL" id="LDAU01000007">
    <property type="protein sequence ID" value="KRX11046.1"/>
    <property type="molecule type" value="Genomic_DNA"/>
</dbReference>
<keyword evidence="1" id="KW-0472">Membrane</keyword>
<dbReference type="Proteomes" id="UP000054937">
    <property type="component" value="Unassembled WGS sequence"/>
</dbReference>
<proteinExistence type="predicted"/>
<feature type="transmembrane region" description="Helical" evidence="1">
    <location>
        <begin position="92"/>
        <end position="110"/>
    </location>
</feature>
<dbReference type="AlphaFoldDB" id="A0A0V0R975"/>
<feature type="transmembrane region" description="Helical" evidence="1">
    <location>
        <begin position="116"/>
        <end position="134"/>
    </location>
</feature>
<reference evidence="2 3" key="1">
    <citation type="journal article" date="2015" name="Sci. Rep.">
        <title>Genome of the facultative scuticociliatosis pathogen Pseudocohnilembus persalinus provides insight into its virulence through horizontal gene transfer.</title>
        <authorList>
            <person name="Xiong J."/>
            <person name="Wang G."/>
            <person name="Cheng J."/>
            <person name="Tian M."/>
            <person name="Pan X."/>
            <person name="Warren A."/>
            <person name="Jiang C."/>
            <person name="Yuan D."/>
            <person name="Miao W."/>
        </authorList>
    </citation>
    <scope>NUCLEOTIDE SEQUENCE [LARGE SCALE GENOMIC DNA]</scope>
    <source>
        <strain evidence="2">36N120E</strain>
    </source>
</reference>
<evidence type="ECO:0000313" key="3">
    <source>
        <dbReference type="Proteomes" id="UP000054937"/>
    </source>
</evidence>
<gene>
    <name evidence="2" type="ORF">PPERSA_05155</name>
</gene>
<sequence>MKALNNTQSRKYKNLTTNQYQIINDRSIITQPNKKVVKMNMLSCIQNLQQFIDNNLAKLLKCLKIRSGEHWSSLLDTIQLNARNFDSMSHNWNISFYWAIATIMLIGTQGETDAETIFAVLSLLITVGYFAKILGQVSIVMEQIEQQKKAYKQDKEILNSFFNIHSDLSPELQTELYQETGEIDSTLKILSPGDVFGLPRVRIYGIIRQKNI</sequence>
<keyword evidence="3" id="KW-1185">Reference proteome</keyword>
<name>A0A0V0R975_PSEPJ</name>